<dbReference type="Proteomes" id="UP000017081">
    <property type="component" value="Unassembled WGS sequence"/>
</dbReference>
<gene>
    <name evidence="2" type="ORF">HMPREF0202_00978</name>
</gene>
<dbReference type="STRING" id="1319815.HMPREF0202_00978"/>
<name>U7VC72_9FUSO</name>
<dbReference type="AlphaFoldDB" id="U7VC72"/>
<evidence type="ECO:0000313" key="3">
    <source>
        <dbReference type="Proteomes" id="UP000017081"/>
    </source>
</evidence>
<dbReference type="eggNOG" id="ENOG5032RZ2">
    <property type="taxonomic scope" value="Bacteria"/>
</dbReference>
<dbReference type="EMBL" id="AXZF01000037">
    <property type="protein sequence ID" value="ERT69125.1"/>
    <property type="molecule type" value="Genomic_DNA"/>
</dbReference>
<dbReference type="HOGENOM" id="CLU_149862_0_0_0"/>
<comment type="caution">
    <text evidence="2">The sequence shown here is derived from an EMBL/GenBank/DDBJ whole genome shotgun (WGS) entry which is preliminary data.</text>
</comment>
<evidence type="ECO:0000313" key="2">
    <source>
        <dbReference type="EMBL" id="ERT69125.1"/>
    </source>
</evidence>
<evidence type="ECO:0000256" key="1">
    <source>
        <dbReference type="SAM" id="MobiDB-lite"/>
    </source>
</evidence>
<protein>
    <submittedName>
        <fullName evidence="2">Uncharacterized protein</fullName>
    </submittedName>
</protein>
<feature type="region of interest" description="Disordered" evidence="1">
    <location>
        <begin position="123"/>
        <end position="144"/>
    </location>
</feature>
<keyword evidence="3" id="KW-1185">Reference proteome</keyword>
<proteinExistence type="predicted"/>
<sequence>MKENLITKKYIMNSLIEFINNIGGFLNMKKIIITCPKCKEKMKIMDKIAKYRCPNCKEIYKFTWCKRIIQKFVGFFQGIVQTFIDIKNNFITKYKNTKATYNYMKQMKTNMKNNPNWSNYHREQAEEKRMKNAQKPSFWDKFKK</sequence>
<accession>U7VC72</accession>
<reference evidence="2 3" key="1">
    <citation type="submission" date="2013-08" db="EMBL/GenBank/DDBJ databases">
        <authorList>
            <person name="Weinstock G."/>
            <person name="Sodergren E."/>
            <person name="Wylie T."/>
            <person name="Fulton L."/>
            <person name="Fulton R."/>
            <person name="Fronick C."/>
            <person name="O'Laughlin M."/>
            <person name="Godfrey J."/>
            <person name="Miner T."/>
            <person name="Herter B."/>
            <person name="Appelbaum E."/>
            <person name="Cordes M."/>
            <person name="Lek S."/>
            <person name="Wollam A."/>
            <person name="Pepin K.H."/>
            <person name="Palsikar V.B."/>
            <person name="Mitreva M."/>
            <person name="Wilson R.K."/>
        </authorList>
    </citation>
    <scope>NUCLEOTIDE SEQUENCE [LARGE SCALE GENOMIC DNA]</scope>
    <source>
        <strain evidence="2 3">ATCC BAA-474</strain>
    </source>
</reference>
<organism evidence="2 3">
    <name type="scientific">Cetobacterium somerae ATCC BAA-474</name>
    <dbReference type="NCBI Taxonomy" id="1319815"/>
    <lineage>
        <taxon>Bacteria</taxon>
        <taxon>Fusobacteriati</taxon>
        <taxon>Fusobacteriota</taxon>
        <taxon>Fusobacteriia</taxon>
        <taxon>Fusobacteriales</taxon>
        <taxon>Fusobacteriaceae</taxon>
        <taxon>Cetobacterium</taxon>
    </lineage>
</organism>